<evidence type="ECO:0000256" key="5">
    <source>
        <dbReference type="ARBA" id="ARBA00022963"/>
    </source>
</evidence>
<evidence type="ECO:0000256" key="6">
    <source>
        <dbReference type="ARBA" id="ARBA00023098"/>
    </source>
</evidence>
<dbReference type="Proteomes" id="UP000324058">
    <property type="component" value="Unassembled WGS sequence"/>
</dbReference>
<dbReference type="AlphaFoldDB" id="A0A5S4TPB7"/>
<dbReference type="GO" id="GO:0004630">
    <property type="term" value="F:phospholipase D activity"/>
    <property type="evidence" value="ECO:0007669"/>
    <property type="project" value="UniProtKB-EC"/>
</dbReference>
<keyword evidence="5" id="KW-0442">Lipid degradation</keyword>
<dbReference type="EC" id="3.1.4.4" evidence="3"/>
<evidence type="ECO:0000313" key="8">
    <source>
        <dbReference type="EMBL" id="TYK95328.1"/>
    </source>
</evidence>
<feature type="domain" description="Phospholipase D-like" evidence="7">
    <location>
        <begin position="33"/>
        <end position="152"/>
    </location>
</feature>
<evidence type="ECO:0000256" key="4">
    <source>
        <dbReference type="ARBA" id="ARBA00022801"/>
    </source>
</evidence>
<evidence type="ECO:0000256" key="3">
    <source>
        <dbReference type="ARBA" id="ARBA00012027"/>
    </source>
</evidence>
<dbReference type="GO" id="GO:0016891">
    <property type="term" value="F:RNA endonuclease activity producing 5'-phosphomonoesters, hydrolytic mechanism"/>
    <property type="evidence" value="ECO:0007669"/>
    <property type="project" value="TreeGrafter"/>
</dbReference>
<dbReference type="GO" id="GO:0016042">
    <property type="term" value="P:lipid catabolic process"/>
    <property type="evidence" value="ECO:0007669"/>
    <property type="project" value="UniProtKB-KW"/>
</dbReference>
<reference evidence="8 9" key="1">
    <citation type="submission" date="2019-02" db="EMBL/GenBank/DDBJ databases">
        <title>Novel genomic isolates of S. pyogenes and S. dysgalactiae subsp. equisimilis associated to necrotising fasciitis (NSTI).</title>
        <authorList>
            <person name="Barrantes I."/>
        </authorList>
    </citation>
    <scope>NUCLEOTIDE SEQUENCE [LARGE SCALE GENOMIC DNA]</scope>
    <source>
        <strain evidence="8 9">SPY2028</strain>
    </source>
</reference>
<gene>
    <name evidence="8" type="ORF">E0F66_11210</name>
</gene>
<feature type="non-terminal residue" evidence="8">
    <location>
        <position position="153"/>
    </location>
</feature>
<name>A0A5S4TPB7_STRPY</name>
<dbReference type="SUPFAM" id="SSF56024">
    <property type="entry name" value="Phospholipase D/nuclease"/>
    <property type="match status" value="1"/>
</dbReference>
<dbReference type="PANTHER" id="PTHR43856:SF1">
    <property type="entry name" value="MITOCHONDRIAL CARDIOLIPIN HYDROLASE"/>
    <property type="match status" value="1"/>
</dbReference>
<evidence type="ECO:0000259" key="7">
    <source>
        <dbReference type="Pfam" id="PF13091"/>
    </source>
</evidence>
<evidence type="ECO:0000256" key="2">
    <source>
        <dbReference type="ARBA" id="ARBA00008664"/>
    </source>
</evidence>
<comment type="catalytic activity">
    <reaction evidence="1">
        <text>a 1,2-diacyl-sn-glycero-3-phosphocholine + H2O = a 1,2-diacyl-sn-glycero-3-phosphate + choline + H(+)</text>
        <dbReference type="Rhea" id="RHEA:14445"/>
        <dbReference type="ChEBI" id="CHEBI:15354"/>
        <dbReference type="ChEBI" id="CHEBI:15377"/>
        <dbReference type="ChEBI" id="CHEBI:15378"/>
        <dbReference type="ChEBI" id="CHEBI:57643"/>
        <dbReference type="ChEBI" id="CHEBI:58608"/>
        <dbReference type="EC" id="3.1.4.4"/>
    </reaction>
</comment>
<proteinExistence type="inferred from homology"/>
<dbReference type="EMBL" id="SJLL01000255">
    <property type="protein sequence ID" value="TYK95328.1"/>
    <property type="molecule type" value="Genomic_DNA"/>
</dbReference>
<evidence type="ECO:0000313" key="9">
    <source>
        <dbReference type="Proteomes" id="UP000324058"/>
    </source>
</evidence>
<evidence type="ECO:0000256" key="1">
    <source>
        <dbReference type="ARBA" id="ARBA00000798"/>
    </source>
</evidence>
<keyword evidence="4" id="KW-0378">Hydrolase</keyword>
<keyword evidence="6" id="KW-0443">Lipid metabolism</keyword>
<protein>
    <recommendedName>
        <fullName evidence="3">phospholipase D</fullName>
        <ecNumber evidence="3">3.1.4.4</ecNumber>
    </recommendedName>
</protein>
<dbReference type="Pfam" id="PF13091">
    <property type="entry name" value="PLDc_2"/>
    <property type="match status" value="1"/>
</dbReference>
<feature type="non-terminal residue" evidence="8">
    <location>
        <position position="1"/>
    </location>
</feature>
<comment type="caution">
    <text evidence="8">The sequence shown here is derived from an EMBL/GenBank/DDBJ whole genome shotgun (WGS) entry which is preliminary data.</text>
</comment>
<accession>A0A5S4TPB7</accession>
<dbReference type="CDD" id="cd09172">
    <property type="entry name" value="PLDc_Nuc_like_unchar1_1"/>
    <property type="match status" value="1"/>
</dbReference>
<dbReference type="PANTHER" id="PTHR43856">
    <property type="entry name" value="CARDIOLIPIN HYDROLASE"/>
    <property type="match status" value="1"/>
</dbReference>
<dbReference type="Gene3D" id="3.30.870.10">
    <property type="entry name" value="Endonuclease Chain A"/>
    <property type="match status" value="1"/>
</dbReference>
<organism evidence="8 9">
    <name type="scientific">Streptococcus pyogenes</name>
    <dbReference type="NCBI Taxonomy" id="1314"/>
    <lineage>
        <taxon>Bacteria</taxon>
        <taxon>Bacillati</taxon>
        <taxon>Bacillota</taxon>
        <taxon>Bacilli</taxon>
        <taxon>Lactobacillales</taxon>
        <taxon>Streptococcaceae</taxon>
        <taxon>Streptococcus</taxon>
    </lineage>
</organism>
<comment type="similarity">
    <text evidence="2">Belongs to the phospholipase D family.</text>
</comment>
<dbReference type="InterPro" id="IPR051406">
    <property type="entry name" value="PLD_domain"/>
</dbReference>
<sequence>LTEEMVNNVSDDGRLLDRETQWLSRGLAEACLKYINSAGSGDQLRVCAYEFTYLPVLAALKRAHDRGVDVQIIYHDTKHDNDPNRAAIATAKLPAAIVHPRTRTAIPHNKFIVKLAAGKPPLVWTGSTNFTDSGFYGQTNVGHVTADATTVKT</sequence>
<dbReference type="InterPro" id="IPR025202">
    <property type="entry name" value="PLD-like_dom"/>
</dbReference>